<feature type="domain" description="CLU central" evidence="2">
    <location>
        <begin position="120"/>
        <end position="292"/>
    </location>
</feature>
<comment type="caution">
    <text evidence="3">The sequence shown here is derived from an EMBL/GenBank/DDBJ whole genome shotgun (WGS) entry which is preliminary data.</text>
</comment>
<feature type="coiled-coil region" evidence="1">
    <location>
        <begin position="9"/>
        <end position="53"/>
    </location>
</feature>
<gene>
    <name evidence="3" type="ORF">TeGR_g7587</name>
</gene>
<dbReference type="InterPro" id="IPR011990">
    <property type="entry name" value="TPR-like_helical_dom_sf"/>
</dbReference>
<dbReference type="EMBL" id="BRYB01000071">
    <property type="protein sequence ID" value="GMI22085.1"/>
    <property type="molecule type" value="Genomic_DNA"/>
</dbReference>
<evidence type="ECO:0000259" key="2">
    <source>
        <dbReference type="Pfam" id="PF12807"/>
    </source>
</evidence>
<dbReference type="PANTHER" id="PTHR12601:SF6">
    <property type="entry name" value="CLUSTERED MITOCHONDRIA PROTEIN HOMOLOG"/>
    <property type="match status" value="1"/>
</dbReference>
<keyword evidence="1" id="KW-0175">Coiled coil</keyword>
<evidence type="ECO:0000313" key="4">
    <source>
        <dbReference type="Proteomes" id="UP001165060"/>
    </source>
</evidence>
<dbReference type="CDD" id="cd15466">
    <property type="entry name" value="CLU-central"/>
    <property type="match status" value="1"/>
</dbReference>
<protein>
    <recommendedName>
        <fullName evidence="2">CLU central domain-containing protein</fullName>
    </recommendedName>
</protein>
<feature type="non-terminal residue" evidence="3">
    <location>
        <position position="1"/>
    </location>
</feature>
<proteinExistence type="predicted"/>
<evidence type="ECO:0000256" key="1">
    <source>
        <dbReference type="SAM" id="Coils"/>
    </source>
</evidence>
<dbReference type="InterPro" id="IPR033646">
    <property type="entry name" value="CLU-central"/>
</dbReference>
<reference evidence="3 4" key="1">
    <citation type="journal article" date="2023" name="Commun. Biol.">
        <title>Genome analysis of Parmales, the sister group of diatoms, reveals the evolutionary specialization of diatoms from phago-mixotrophs to photoautotrophs.</title>
        <authorList>
            <person name="Ban H."/>
            <person name="Sato S."/>
            <person name="Yoshikawa S."/>
            <person name="Yamada K."/>
            <person name="Nakamura Y."/>
            <person name="Ichinomiya M."/>
            <person name="Sato N."/>
            <person name="Blanc-Mathieu R."/>
            <person name="Endo H."/>
            <person name="Kuwata A."/>
            <person name="Ogata H."/>
        </authorList>
    </citation>
    <scope>NUCLEOTIDE SEQUENCE [LARGE SCALE GENOMIC DNA]</scope>
</reference>
<organism evidence="3 4">
    <name type="scientific">Tetraparma gracilis</name>
    <dbReference type="NCBI Taxonomy" id="2962635"/>
    <lineage>
        <taxon>Eukaryota</taxon>
        <taxon>Sar</taxon>
        <taxon>Stramenopiles</taxon>
        <taxon>Ochrophyta</taxon>
        <taxon>Bolidophyceae</taxon>
        <taxon>Parmales</taxon>
        <taxon>Triparmaceae</taxon>
        <taxon>Tetraparma</taxon>
    </lineage>
</organism>
<dbReference type="Pfam" id="PF12807">
    <property type="entry name" value="eIF3_p135"/>
    <property type="match status" value="1"/>
</dbReference>
<keyword evidence="4" id="KW-1185">Reference proteome</keyword>
<dbReference type="SUPFAM" id="SSF48452">
    <property type="entry name" value="TPR-like"/>
    <property type="match status" value="1"/>
</dbReference>
<sequence length="628" mass="68978">ATLALQPKNEEHKQQLTKLLEKYPEARTDEKQKEELTKEQEVIITAAKEAEQEVFAKVRAEYQFNPNVLFSTLKDEMKDDEETVAVWAKDTELAVEAAKFLVEDMLPTINGAIARTGNMSVPMDGAELTEVLHSFGINCRYMGRLANMARESLPDNHDFSRPFARVSKPAPIQWIHALETEMVARSAKHVLDKYMLANPLQCSVSVAAILSALVSVGSGGERRDAPAAAYNPAGGSAVPGQAPDYEEVWAEIRADMGRRFRYELGATPAMNRRAIPLLRRVCQRSGIRLDANCDYDFDGDAGKCKAGDNFPISAADLYEIVPMVKHTASARQPFLPAFVGGEAGLAPSGLGWSSGCRSTVVFPEVRNSVEIATQLLRQGRFKEAYQRAEQGIALLGDIVGNIHADLVQCFEIQAVVLFQLKEVHTAIQFSSKALTVAAQIYGIDSPKLVQRHLELSRLLAATGQVDSALLHLELASNVLETCSGPNHPESVDIHLRIAGMVGEVLGRPEIALKWAKLTVRDDVHVDVFEKLKSVHTAARFSSLAGQHDNAVKLETERYNTFALYFGADNEQTKAAKESLMEITRAKVANDVSAARNKIANADAIAKELIRDEEGAGKKKKKKPKKKKV</sequence>
<dbReference type="PANTHER" id="PTHR12601">
    <property type="entry name" value="EUKARYOTIC TRANSLATION INITIATION FACTOR 3 SUBUNIT EIF-3"/>
    <property type="match status" value="1"/>
</dbReference>
<name>A0ABQ6M9A2_9STRA</name>
<dbReference type="Gene3D" id="1.25.40.10">
    <property type="entry name" value="Tetratricopeptide repeat domain"/>
    <property type="match status" value="1"/>
</dbReference>
<evidence type="ECO:0000313" key="3">
    <source>
        <dbReference type="EMBL" id="GMI22085.1"/>
    </source>
</evidence>
<accession>A0ABQ6M9A2</accession>
<dbReference type="Proteomes" id="UP001165060">
    <property type="component" value="Unassembled WGS sequence"/>
</dbReference>
<dbReference type="InterPro" id="IPR027523">
    <property type="entry name" value="CLU_prot"/>
</dbReference>